<dbReference type="PANTHER" id="PTHR12001">
    <property type="entry name" value="GERANYLGERANYL PYROPHOSPHATE SYNTHASE"/>
    <property type="match status" value="1"/>
</dbReference>
<proteinExistence type="inferred from homology"/>
<dbReference type="RefSeq" id="WP_105192023.1">
    <property type="nucleotide sequence ID" value="NZ_PTQZ01000091.1"/>
</dbReference>
<dbReference type="InterPro" id="IPR033749">
    <property type="entry name" value="Polyprenyl_synt_CS"/>
</dbReference>
<dbReference type="InterPro" id="IPR000092">
    <property type="entry name" value="Polyprenyl_synt"/>
</dbReference>
<dbReference type="Pfam" id="PF00348">
    <property type="entry name" value="polyprenyl_synt"/>
    <property type="match status" value="1"/>
</dbReference>
<dbReference type="PANTHER" id="PTHR12001:SF69">
    <property type="entry name" value="ALL TRANS-POLYPRENYL-DIPHOSPHATE SYNTHASE PDSS1"/>
    <property type="match status" value="1"/>
</dbReference>
<dbReference type="AlphaFoldDB" id="A0A2P6AT01"/>
<dbReference type="Proteomes" id="UP000243900">
    <property type="component" value="Unassembled WGS sequence"/>
</dbReference>
<evidence type="ECO:0000256" key="11">
    <source>
        <dbReference type="ARBA" id="ARBA00083124"/>
    </source>
</evidence>
<dbReference type="GO" id="GO:0008299">
    <property type="term" value="P:isoprenoid biosynthetic process"/>
    <property type="evidence" value="ECO:0007669"/>
    <property type="project" value="InterPro"/>
</dbReference>
<organism evidence="13 14">
    <name type="scientific">Amnimonas aquatica</name>
    <dbReference type="NCBI Taxonomy" id="2094561"/>
    <lineage>
        <taxon>Bacteria</taxon>
        <taxon>Pseudomonadati</taxon>
        <taxon>Pseudomonadota</taxon>
        <taxon>Gammaproteobacteria</taxon>
        <taxon>Moraxellales</taxon>
        <taxon>Moraxellaceae</taxon>
        <taxon>Amnimonas</taxon>
    </lineage>
</organism>
<dbReference type="CDD" id="cd00685">
    <property type="entry name" value="Trans_IPPS_HT"/>
    <property type="match status" value="1"/>
</dbReference>
<keyword evidence="4" id="KW-0479">Metal-binding</keyword>
<evidence type="ECO:0000256" key="2">
    <source>
        <dbReference type="ARBA" id="ARBA00006706"/>
    </source>
</evidence>
<dbReference type="EC" id="2.5.1.90" evidence="8"/>
<dbReference type="GO" id="GO:0046872">
    <property type="term" value="F:metal ion binding"/>
    <property type="evidence" value="ECO:0007669"/>
    <property type="project" value="UniProtKB-KW"/>
</dbReference>
<dbReference type="InterPro" id="IPR008949">
    <property type="entry name" value="Isoprenoid_synthase_dom_sf"/>
</dbReference>
<evidence type="ECO:0000256" key="10">
    <source>
        <dbReference type="ARBA" id="ARBA00079637"/>
    </source>
</evidence>
<keyword evidence="5" id="KW-0460">Magnesium</keyword>
<evidence type="ECO:0000313" key="13">
    <source>
        <dbReference type="EMBL" id="PQA43949.1"/>
    </source>
</evidence>
<evidence type="ECO:0000256" key="4">
    <source>
        <dbReference type="ARBA" id="ARBA00022723"/>
    </source>
</evidence>
<comment type="cofactor">
    <cofactor evidence="1">
        <name>Mg(2+)</name>
        <dbReference type="ChEBI" id="CHEBI:18420"/>
    </cofactor>
</comment>
<evidence type="ECO:0000256" key="6">
    <source>
        <dbReference type="ARBA" id="ARBA00051506"/>
    </source>
</evidence>
<evidence type="ECO:0000313" key="14">
    <source>
        <dbReference type="Proteomes" id="UP000243900"/>
    </source>
</evidence>
<evidence type="ECO:0000256" key="1">
    <source>
        <dbReference type="ARBA" id="ARBA00001946"/>
    </source>
</evidence>
<dbReference type="Gene3D" id="1.10.600.10">
    <property type="entry name" value="Farnesyl Diphosphate Synthase"/>
    <property type="match status" value="1"/>
</dbReference>
<protein>
    <recommendedName>
        <fullName evidence="9">Octaprenyl diphosphate synthase</fullName>
        <ecNumber evidence="8">2.5.1.90</ecNumber>
    </recommendedName>
    <alternativeName>
        <fullName evidence="11">All-trans-octaprenyl-diphosphate synthase</fullName>
    </alternativeName>
    <alternativeName>
        <fullName evidence="10">Octaprenyl pyrophosphate synthase</fullName>
    </alternativeName>
</protein>
<dbReference type="SFLD" id="SFLDS00005">
    <property type="entry name" value="Isoprenoid_Synthase_Type_I"/>
    <property type="match status" value="1"/>
</dbReference>
<gene>
    <name evidence="13" type="ORF">C5O18_05070</name>
</gene>
<comment type="function">
    <text evidence="7">Supplies octaprenyl diphosphate, the precursor for the side chain of the isoprenoid quinones ubiquinone and menaquinone.</text>
</comment>
<evidence type="ECO:0000256" key="8">
    <source>
        <dbReference type="ARBA" id="ARBA00066511"/>
    </source>
</evidence>
<sequence>MDFKDILHLVRDDFAAVDACISSSLQSRVPLVSEVGTYIVQSGGKRLRPLVTLLAARACGYGEGRDHVTMAAIIEMLHTATLLHDDVVDESSLRRGRATVNSRWGNPTAVLVGDYLVARSFQLIAGLRNQAVFDIMSDGTCVIAEGEVLQLINQHDPDTTEARYLEVIHGKTAKMFEAAAECAAALSDPRWRTQMAAYARHLGAAFQIIDDVLDYTSSADVMGKNVGDDLAEGKPTLPLIQAMKVAAPAEADMVRESIRTGGLEHLQEIIALVRRCGALDYSHERARQESEAAIAALAPLPATPWRQALEELARLALRRDH</sequence>
<evidence type="ECO:0000256" key="12">
    <source>
        <dbReference type="RuleBase" id="RU004466"/>
    </source>
</evidence>
<name>A0A2P6AT01_9GAMM</name>
<comment type="similarity">
    <text evidence="2 12">Belongs to the FPP/GGPP synthase family.</text>
</comment>
<dbReference type="SUPFAM" id="SSF48576">
    <property type="entry name" value="Terpenoid synthases"/>
    <property type="match status" value="1"/>
</dbReference>
<dbReference type="GO" id="GO:0106350">
    <property type="term" value="F:all-trans-octaprenyl-diphosphate synthase activity"/>
    <property type="evidence" value="ECO:0007669"/>
    <property type="project" value="UniProtKB-EC"/>
</dbReference>
<evidence type="ECO:0000256" key="7">
    <source>
        <dbReference type="ARBA" id="ARBA00055029"/>
    </source>
</evidence>
<evidence type="ECO:0000256" key="5">
    <source>
        <dbReference type="ARBA" id="ARBA00022842"/>
    </source>
</evidence>
<evidence type="ECO:0000256" key="9">
    <source>
        <dbReference type="ARBA" id="ARBA00072473"/>
    </source>
</evidence>
<dbReference type="PROSITE" id="PS00723">
    <property type="entry name" value="POLYPRENYL_SYNTHASE_1"/>
    <property type="match status" value="1"/>
</dbReference>
<comment type="catalytic activity">
    <reaction evidence="6">
        <text>5 isopentenyl diphosphate + (2E,6E)-farnesyl diphosphate = all-trans-octaprenyl diphosphate + 5 diphosphate</text>
        <dbReference type="Rhea" id="RHEA:27798"/>
        <dbReference type="ChEBI" id="CHEBI:33019"/>
        <dbReference type="ChEBI" id="CHEBI:57711"/>
        <dbReference type="ChEBI" id="CHEBI:128769"/>
        <dbReference type="ChEBI" id="CHEBI:175763"/>
        <dbReference type="EC" id="2.5.1.90"/>
    </reaction>
</comment>
<dbReference type="PROSITE" id="PS00444">
    <property type="entry name" value="POLYPRENYL_SYNTHASE_2"/>
    <property type="match status" value="1"/>
</dbReference>
<dbReference type="FunFam" id="1.10.600.10:FF:000002">
    <property type="entry name" value="Octaprenyl diphosphate synthase"/>
    <property type="match status" value="1"/>
</dbReference>
<keyword evidence="3 12" id="KW-0808">Transferase</keyword>
<dbReference type="OrthoDB" id="9805316at2"/>
<comment type="caution">
    <text evidence="13">The sequence shown here is derived from an EMBL/GenBank/DDBJ whole genome shotgun (WGS) entry which is preliminary data.</text>
</comment>
<accession>A0A2P6AT01</accession>
<evidence type="ECO:0000256" key="3">
    <source>
        <dbReference type="ARBA" id="ARBA00022679"/>
    </source>
</evidence>
<reference evidence="14" key="1">
    <citation type="submission" date="2018-02" db="EMBL/GenBank/DDBJ databases">
        <title>Genome sequencing of Solimonas sp. HR-BB.</title>
        <authorList>
            <person name="Lee Y."/>
            <person name="Jeon C.O."/>
        </authorList>
    </citation>
    <scope>NUCLEOTIDE SEQUENCE [LARGE SCALE GENOMIC DNA]</scope>
    <source>
        <strain evidence="14">HR-E</strain>
    </source>
</reference>
<dbReference type="EMBL" id="PTQZ01000091">
    <property type="protein sequence ID" value="PQA43949.1"/>
    <property type="molecule type" value="Genomic_DNA"/>
</dbReference>
<keyword evidence="14" id="KW-1185">Reference proteome</keyword>